<protein>
    <submittedName>
        <fullName evidence="1">Uncharacterized protein</fullName>
    </submittedName>
</protein>
<accession>N0E144</accession>
<dbReference type="EMBL" id="CAIZ01000132">
    <property type="protein sequence ID" value="CCH70597.1"/>
    <property type="molecule type" value="Genomic_DNA"/>
</dbReference>
<reference evidence="1 2" key="1">
    <citation type="journal article" date="2013" name="ISME J.">
        <title>A metabolic model for members of the genus Tetrasphaera involved in enhanced biological phosphorus removal.</title>
        <authorList>
            <person name="Kristiansen R."/>
            <person name="Nguyen H.T.T."/>
            <person name="Saunders A.M."/>
            <person name="Nielsen J.L."/>
            <person name="Wimmer R."/>
            <person name="Le V.Q."/>
            <person name="McIlroy S.J."/>
            <person name="Petrovski S."/>
            <person name="Seviour R.J."/>
            <person name="Calteau A."/>
            <person name="Nielsen K.L."/>
            <person name="Nielsen P.H."/>
        </authorList>
    </citation>
    <scope>NUCLEOTIDE SEQUENCE [LARGE SCALE GENOMIC DNA]</scope>
    <source>
        <strain evidence="1 2">Lp2</strain>
    </source>
</reference>
<sequence>MDEIIQAKQAVDLARARLEDAVHAARAQGRSWNEIGTLLGMSRQAAFKRFGRPADPRNGDPMTTRTITGLIEATEATFRLIADGSHDELQARLNPRVREQLTPQLIGDTWVVALGMVGELEGFEGTHVELHDGTPLDADERVIGTVIGATVLRCEVGELVGRVAFDETSAIVGILIVPIDHGPLPF</sequence>
<dbReference type="HOGENOM" id="CLU_108353_0_0_11"/>
<dbReference type="Proteomes" id="UP000013167">
    <property type="component" value="Unassembled WGS sequence"/>
</dbReference>
<keyword evidence="2" id="KW-1185">Reference proteome</keyword>
<evidence type="ECO:0000313" key="2">
    <source>
        <dbReference type="Proteomes" id="UP000013167"/>
    </source>
</evidence>
<proteinExistence type="predicted"/>
<dbReference type="eggNOG" id="ENOG5032UNW">
    <property type="taxonomic scope" value="Bacteria"/>
</dbReference>
<dbReference type="STRING" id="1193181.BN10_610008"/>
<evidence type="ECO:0000313" key="1">
    <source>
        <dbReference type="EMBL" id="CCH70597.1"/>
    </source>
</evidence>
<dbReference type="AlphaFoldDB" id="N0E144"/>
<dbReference type="OrthoDB" id="3579809at2"/>
<organism evidence="1 2">
    <name type="scientific">Phycicoccus elongatus Lp2</name>
    <dbReference type="NCBI Taxonomy" id="1193181"/>
    <lineage>
        <taxon>Bacteria</taxon>
        <taxon>Bacillati</taxon>
        <taxon>Actinomycetota</taxon>
        <taxon>Actinomycetes</taxon>
        <taxon>Micrococcales</taxon>
        <taxon>Intrasporangiaceae</taxon>
        <taxon>Phycicoccus</taxon>
    </lineage>
</organism>
<comment type="caution">
    <text evidence="1">The sequence shown here is derived from an EMBL/GenBank/DDBJ whole genome shotgun (WGS) entry which is preliminary data.</text>
</comment>
<name>N0E144_9MICO</name>
<gene>
    <name evidence="1" type="ORF">BN10_610008</name>
</gene>